<dbReference type="KEGG" id="adin:H7849_22760"/>
<dbReference type="SUPFAM" id="SSF89095">
    <property type="entry name" value="GatB/YqeY motif"/>
    <property type="match status" value="1"/>
</dbReference>
<dbReference type="InterPro" id="IPR019004">
    <property type="entry name" value="YqeY/Aim41"/>
</dbReference>
<gene>
    <name evidence="1" type="ORF">H7849_22760</name>
</gene>
<proteinExistence type="predicted"/>
<dbReference type="InterPro" id="IPR023168">
    <property type="entry name" value="GatB_Yqey_C_2"/>
</dbReference>
<name>A0A7G8BH02_9BACT</name>
<dbReference type="AlphaFoldDB" id="A0A7G8BH02"/>
<sequence length="150" mass="16673">MSLTQQVEKDIVAAMKAREAERLSTLRMVKTAFKNKEIEKREPLTDAEAQQILTTLIKQRRESVEQFTKGNRPELAAKEQAEIVLIEGYMPKAASEDDIKKIVDEALAGQHLSPKDMGTAMKAVQARIQASGLRADGRQVSEIVKAKLAQ</sequence>
<dbReference type="PANTHER" id="PTHR28055">
    <property type="entry name" value="ALTERED INHERITANCE OF MITOCHONDRIA PROTEIN 41, MITOCHONDRIAL"/>
    <property type="match status" value="1"/>
</dbReference>
<evidence type="ECO:0000313" key="1">
    <source>
        <dbReference type="EMBL" id="QNI31822.1"/>
    </source>
</evidence>
<dbReference type="PANTHER" id="PTHR28055:SF1">
    <property type="entry name" value="ALTERED INHERITANCE OF MITOCHONDRIA PROTEIN 41, MITOCHONDRIAL"/>
    <property type="match status" value="1"/>
</dbReference>
<organism evidence="1 2">
    <name type="scientific">Alloacidobacterium dinghuense</name>
    <dbReference type="NCBI Taxonomy" id="2763107"/>
    <lineage>
        <taxon>Bacteria</taxon>
        <taxon>Pseudomonadati</taxon>
        <taxon>Acidobacteriota</taxon>
        <taxon>Terriglobia</taxon>
        <taxon>Terriglobales</taxon>
        <taxon>Acidobacteriaceae</taxon>
        <taxon>Alloacidobacterium</taxon>
    </lineage>
</organism>
<dbReference type="EMBL" id="CP060394">
    <property type="protein sequence ID" value="QNI31822.1"/>
    <property type="molecule type" value="Genomic_DNA"/>
</dbReference>
<dbReference type="InterPro" id="IPR003789">
    <property type="entry name" value="Asn/Gln_tRNA_amidoTrase-B-like"/>
</dbReference>
<evidence type="ECO:0000313" key="2">
    <source>
        <dbReference type="Proteomes" id="UP000515312"/>
    </source>
</evidence>
<dbReference type="RefSeq" id="WP_186742770.1">
    <property type="nucleotide sequence ID" value="NZ_CP060394.1"/>
</dbReference>
<reference evidence="1 2" key="1">
    <citation type="submission" date="2020-08" db="EMBL/GenBank/DDBJ databases">
        <title>Edaphobacter telluris sp. nov. and Acidobacterium dinghuensis sp. nov., two acidobacteria isolated from forest soil.</title>
        <authorList>
            <person name="Fu J."/>
            <person name="Qiu L."/>
        </authorList>
    </citation>
    <scope>NUCLEOTIDE SEQUENCE [LARGE SCALE GENOMIC DNA]</scope>
    <source>
        <strain evidence="1">4Y35</strain>
    </source>
</reference>
<dbReference type="GO" id="GO:0016884">
    <property type="term" value="F:carbon-nitrogen ligase activity, with glutamine as amido-N-donor"/>
    <property type="evidence" value="ECO:0007669"/>
    <property type="project" value="InterPro"/>
</dbReference>
<dbReference type="Gene3D" id="1.10.1510.10">
    <property type="entry name" value="Uncharacterised protein YqeY/AIM41 PF09424, N-terminal domain"/>
    <property type="match status" value="1"/>
</dbReference>
<dbReference type="Proteomes" id="UP000515312">
    <property type="component" value="Chromosome"/>
</dbReference>
<keyword evidence="2" id="KW-1185">Reference proteome</keyword>
<dbReference type="InterPro" id="IPR042184">
    <property type="entry name" value="YqeY/Aim41_N"/>
</dbReference>
<dbReference type="Pfam" id="PF09424">
    <property type="entry name" value="YqeY"/>
    <property type="match status" value="1"/>
</dbReference>
<protein>
    <submittedName>
        <fullName evidence="1">GatB/YqeY domain-containing protein</fullName>
    </submittedName>
</protein>
<accession>A0A7G8BH02</accession>
<dbReference type="Gene3D" id="1.10.10.410">
    <property type="match status" value="1"/>
</dbReference>